<evidence type="ECO:0000313" key="3">
    <source>
        <dbReference type="EMBL" id="OHV44522.1"/>
    </source>
</evidence>
<evidence type="ECO:0000313" key="4">
    <source>
        <dbReference type="Proteomes" id="UP000179769"/>
    </source>
</evidence>
<reference evidence="4" key="1">
    <citation type="submission" date="2016-07" db="EMBL/GenBank/DDBJ databases">
        <title>Frankia sp. NRRL B-16219 Genome sequencing.</title>
        <authorList>
            <person name="Ghodhbane-Gtari F."/>
            <person name="Swanson E."/>
            <person name="Gueddou A."/>
            <person name="Louati M."/>
            <person name="Nouioui I."/>
            <person name="Hezbri K."/>
            <person name="Abebe-Akele F."/>
            <person name="Simpson S."/>
            <person name="Morris K."/>
            <person name="Thomas K."/>
            <person name="Gtari M."/>
            <person name="Tisa L.S."/>
        </authorList>
    </citation>
    <scope>NUCLEOTIDE SEQUENCE [LARGE SCALE GENOMIC DNA]</scope>
    <source>
        <strain evidence="4">NRRL B-16219</strain>
    </source>
</reference>
<evidence type="ECO:0000256" key="1">
    <source>
        <dbReference type="ARBA" id="ARBA00023172"/>
    </source>
</evidence>
<keyword evidence="4" id="KW-1185">Reference proteome</keyword>
<dbReference type="Pfam" id="PF00589">
    <property type="entry name" value="Phage_integrase"/>
    <property type="match status" value="1"/>
</dbReference>
<dbReference type="AlphaFoldDB" id="A0A1S1RGY7"/>
<dbReference type="Proteomes" id="UP000179769">
    <property type="component" value="Unassembled WGS sequence"/>
</dbReference>
<dbReference type="Gene3D" id="1.10.443.10">
    <property type="entry name" value="Intergrase catalytic core"/>
    <property type="match status" value="1"/>
</dbReference>
<dbReference type="GO" id="GO:0015074">
    <property type="term" value="P:DNA integration"/>
    <property type="evidence" value="ECO:0007669"/>
    <property type="project" value="InterPro"/>
</dbReference>
<organism evidence="3 4">
    <name type="scientific">Parafrankia soli</name>
    <dbReference type="NCBI Taxonomy" id="2599596"/>
    <lineage>
        <taxon>Bacteria</taxon>
        <taxon>Bacillati</taxon>
        <taxon>Actinomycetota</taxon>
        <taxon>Actinomycetes</taxon>
        <taxon>Frankiales</taxon>
        <taxon>Frankiaceae</taxon>
        <taxon>Parafrankia</taxon>
    </lineage>
</organism>
<dbReference type="SUPFAM" id="SSF56349">
    <property type="entry name" value="DNA breaking-rejoining enzymes"/>
    <property type="match status" value="1"/>
</dbReference>
<dbReference type="InterPro" id="IPR002104">
    <property type="entry name" value="Integrase_catalytic"/>
</dbReference>
<name>A0A1S1RGY7_9ACTN</name>
<comment type="caution">
    <text evidence="3">The sequence shown here is derived from an EMBL/GenBank/DDBJ whole genome shotgun (WGS) entry which is preliminary data.</text>
</comment>
<accession>A0A1S1RGY7</accession>
<dbReference type="PROSITE" id="PS51898">
    <property type="entry name" value="TYR_RECOMBINASE"/>
    <property type="match status" value="1"/>
</dbReference>
<dbReference type="EMBL" id="MAXA01000020">
    <property type="protein sequence ID" value="OHV44522.1"/>
    <property type="molecule type" value="Genomic_DNA"/>
</dbReference>
<dbReference type="InterPro" id="IPR011010">
    <property type="entry name" value="DNA_brk_join_enz"/>
</dbReference>
<gene>
    <name evidence="3" type="ORF">BBK14_30910</name>
</gene>
<feature type="domain" description="Tyr recombinase" evidence="2">
    <location>
        <begin position="1"/>
        <end position="91"/>
    </location>
</feature>
<keyword evidence="1" id="KW-0233">DNA recombination</keyword>
<dbReference type="GO" id="GO:0006310">
    <property type="term" value="P:DNA recombination"/>
    <property type="evidence" value="ECO:0007669"/>
    <property type="project" value="UniProtKB-KW"/>
</dbReference>
<evidence type="ECO:0000259" key="2">
    <source>
        <dbReference type="PROSITE" id="PS51898"/>
    </source>
</evidence>
<sequence>MSSSSTTGLVFTSSIGTPLEPRNVDRRFDVLRRQAGLPWLRLHDLRHAFASMFAEGVPARTLMELLGHSTIQLTMNTHTHVMPETQREAVGRLDRIFGDQADDGNDGEKLAG</sequence>
<proteinExistence type="predicted"/>
<dbReference type="GO" id="GO:0003677">
    <property type="term" value="F:DNA binding"/>
    <property type="evidence" value="ECO:0007669"/>
    <property type="project" value="InterPro"/>
</dbReference>
<protein>
    <recommendedName>
        <fullName evidence="2">Tyr recombinase domain-containing protein</fullName>
    </recommendedName>
</protein>
<dbReference type="InterPro" id="IPR013762">
    <property type="entry name" value="Integrase-like_cat_sf"/>
</dbReference>